<name>Q4RCU6_TETNG</name>
<evidence type="ECO:0000259" key="1">
    <source>
        <dbReference type="PROSITE" id="PS50106"/>
    </source>
</evidence>
<sequence>QDPQDAGRCVMVIRSLVPGSSAEQHGGLLPGDQLVSVNQVQMDQLTLSETVNLLKSVPAGTVRLGIRKPLVIKTSSGV</sequence>
<comment type="caution">
    <text evidence="2">The sequence shown here is derived from an EMBL/GenBank/DDBJ whole genome shotgun (WGS) entry which is preliminary data.</text>
</comment>
<accession>Q4RCU6</accession>
<dbReference type="AlphaFoldDB" id="Q4RCU6"/>
<dbReference type="PANTHER" id="PTHR19964:SF11">
    <property type="entry name" value="INAD-LIKE PROTEIN"/>
    <property type="match status" value="1"/>
</dbReference>
<dbReference type="GO" id="GO:0120192">
    <property type="term" value="P:tight junction assembly"/>
    <property type="evidence" value="ECO:0007669"/>
    <property type="project" value="TreeGrafter"/>
</dbReference>
<organism evidence="2">
    <name type="scientific">Tetraodon nigroviridis</name>
    <name type="common">Spotted green pufferfish</name>
    <name type="synonym">Chelonodon nigroviridis</name>
    <dbReference type="NCBI Taxonomy" id="99883"/>
    <lineage>
        <taxon>Eukaryota</taxon>
        <taxon>Metazoa</taxon>
        <taxon>Chordata</taxon>
        <taxon>Craniata</taxon>
        <taxon>Vertebrata</taxon>
        <taxon>Euteleostomi</taxon>
        <taxon>Actinopterygii</taxon>
        <taxon>Neopterygii</taxon>
        <taxon>Teleostei</taxon>
        <taxon>Neoteleostei</taxon>
        <taxon>Acanthomorphata</taxon>
        <taxon>Eupercaria</taxon>
        <taxon>Tetraodontiformes</taxon>
        <taxon>Tetradontoidea</taxon>
        <taxon>Tetraodontidae</taxon>
        <taxon>Tetraodon</taxon>
    </lineage>
</organism>
<reference evidence="2" key="2">
    <citation type="submission" date="2004-02" db="EMBL/GenBank/DDBJ databases">
        <authorList>
            <consortium name="Genoscope"/>
            <consortium name="Whitehead Institute Centre for Genome Research"/>
        </authorList>
    </citation>
    <scope>NUCLEOTIDE SEQUENCE</scope>
</reference>
<dbReference type="KEGG" id="tng:GSTEN00036538G001"/>
<feature type="domain" description="PDZ" evidence="1">
    <location>
        <begin position="1"/>
        <end position="56"/>
    </location>
</feature>
<gene>
    <name evidence="2" type="ORF">GSTENG00036538001</name>
</gene>
<dbReference type="Gene3D" id="2.30.42.10">
    <property type="match status" value="1"/>
</dbReference>
<dbReference type="EMBL" id="CAAE01018067">
    <property type="protein sequence ID" value="CAG13786.1"/>
    <property type="molecule type" value="Genomic_DNA"/>
</dbReference>
<dbReference type="PANTHER" id="PTHR19964">
    <property type="entry name" value="MULTIPLE PDZ DOMAIN PROTEIN"/>
    <property type="match status" value="1"/>
</dbReference>
<dbReference type="PROSITE" id="PS50106">
    <property type="entry name" value="PDZ"/>
    <property type="match status" value="1"/>
</dbReference>
<reference evidence="2" key="1">
    <citation type="journal article" date="2004" name="Nature">
        <title>Genome duplication in the teleost fish Tetraodon nigroviridis reveals the early vertebrate proto-karyotype.</title>
        <authorList>
            <person name="Jaillon O."/>
            <person name="Aury J.-M."/>
            <person name="Brunet F."/>
            <person name="Petit J.-L."/>
            <person name="Stange-Thomann N."/>
            <person name="Mauceli E."/>
            <person name="Bouneau L."/>
            <person name="Fischer C."/>
            <person name="Ozouf-Costaz C."/>
            <person name="Bernot A."/>
            <person name="Nicaud S."/>
            <person name="Jaffe D."/>
            <person name="Fisher S."/>
            <person name="Lutfalla G."/>
            <person name="Dossat C."/>
            <person name="Segurens B."/>
            <person name="Dasilva C."/>
            <person name="Salanoubat M."/>
            <person name="Levy M."/>
            <person name="Boudet N."/>
            <person name="Castellano S."/>
            <person name="Anthouard V."/>
            <person name="Jubin C."/>
            <person name="Castelli V."/>
            <person name="Katinka M."/>
            <person name="Vacherie B."/>
            <person name="Biemont C."/>
            <person name="Skalli Z."/>
            <person name="Cattolico L."/>
            <person name="Poulain J."/>
            <person name="De Berardinis V."/>
            <person name="Cruaud C."/>
            <person name="Duprat S."/>
            <person name="Brottier P."/>
            <person name="Coutanceau J.-P."/>
            <person name="Gouzy J."/>
            <person name="Parra G."/>
            <person name="Lardier G."/>
            <person name="Chapple C."/>
            <person name="McKernan K.J."/>
            <person name="McEwan P."/>
            <person name="Bosak S."/>
            <person name="Kellis M."/>
            <person name="Volff J.-N."/>
            <person name="Guigo R."/>
            <person name="Zody M.C."/>
            <person name="Mesirov J."/>
            <person name="Lindblad-Toh K."/>
            <person name="Birren B."/>
            <person name="Nusbaum C."/>
            <person name="Kahn D."/>
            <person name="Robinson-Rechavi M."/>
            <person name="Laudet V."/>
            <person name="Schachter V."/>
            <person name="Quetier F."/>
            <person name="Saurin W."/>
            <person name="Scarpelli C."/>
            <person name="Wincker P."/>
            <person name="Lander E.S."/>
            <person name="Weissenbach J."/>
            <person name="Roest Crollius H."/>
        </authorList>
    </citation>
    <scope>NUCLEOTIDE SEQUENCE [LARGE SCALE GENOMIC DNA]</scope>
</reference>
<dbReference type="GO" id="GO:0005737">
    <property type="term" value="C:cytoplasm"/>
    <property type="evidence" value="ECO:0007669"/>
    <property type="project" value="TreeGrafter"/>
</dbReference>
<feature type="non-terminal residue" evidence="2">
    <location>
        <position position="78"/>
    </location>
</feature>
<feature type="non-terminal residue" evidence="2">
    <location>
        <position position="1"/>
    </location>
</feature>
<proteinExistence type="predicted"/>
<dbReference type="Pfam" id="PF17820">
    <property type="entry name" value="PDZ_6"/>
    <property type="match status" value="1"/>
</dbReference>
<dbReference type="GO" id="GO:0045177">
    <property type="term" value="C:apical part of cell"/>
    <property type="evidence" value="ECO:0007669"/>
    <property type="project" value="TreeGrafter"/>
</dbReference>
<dbReference type="InterPro" id="IPR041489">
    <property type="entry name" value="PDZ_6"/>
</dbReference>
<dbReference type="SMART" id="SM00228">
    <property type="entry name" value="PDZ"/>
    <property type="match status" value="1"/>
</dbReference>
<dbReference type="InterPro" id="IPR001478">
    <property type="entry name" value="PDZ"/>
</dbReference>
<evidence type="ECO:0000313" key="2">
    <source>
        <dbReference type="EMBL" id="CAG13786.1"/>
    </source>
</evidence>
<dbReference type="GO" id="GO:0005886">
    <property type="term" value="C:plasma membrane"/>
    <property type="evidence" value="ECO:0007669"/>
    <property type="project" value="TreeGrafter"/>
</dbReference>
<dbReference type="SUPFAM" id="SSF50156">
    <property type="entry name" value="PDZ domain-like"/>
    <property type="match status" value="1"/>
</dbReference>
<dbReference type="InterPro" id="IPR051342">
    <property type="entry name" value="PDZ_scaffold"/>
</dbReference>
<dbReference type="OrthoDB" id="6022711at2759"/>
<dbReference type="GO" id="GO:0005923">
    <property type="term" value="C:bicellular tight junction"/>
    <property type="evidence" value="ECO:0007669"/>
    <property type="project" value="TreeGrafter"/>
</dbReference>
<protein>
    <submittedName>
        <fullName evidence="2">(spotted green pufferfish) hypothetical protein</fullName>
    </submittedName>
</protein>
<dbReference type="InterPro" id="IPR036034">
    <property type="entry name" value="PDZ_sf"/>
</dbReference>